<evidence type="ECO:0000256" key="10">
    <source>
        <dbReference type="ARBA" id="ARBA00023235"/>
    </source>
</evidence>
<dbReference type="GO" id="GO:0005524">
    <property type="term" value="F:ATP binding"/>
    <property type="evidence" value="ECO:0007669"/>
    <property type="project" value="UniProtKB-UniRule"/>
</dbReference>
<evidence type="ECO:0000259" key="16">
    <source>
        <dbReference type="PROSITE" id="PS51217"/>
    </source>
</evidence>
<feature type="binding site" evidence="14">
    <location>
        <begin position="32"/>
        <end position="39"/>
    </location>
    <ligand>
        <name>ATP</name>
        <dbReference type="ChEBI" id="CHEBI:30616"/>
    </ligand>
</feature>
<evidence type="ECO:0000256" key="9">
    <source>
        <dbReference type="ARBA" id="ARBA00023204"/>
    </source>
</evidence>
<sequence>MQTLPIRPANSRFTDKQWQSIYDSGSNLLISASAGSGKTTVLVKRVIEKIKSGVNVDELLIVTFTEAAAREMKERIEVAIQEAINDEELAAQKHHFVEQLSLLPMANISTLHAFCLRVIRKYYYLIEIDPVFRPLTDETETILLKEDAWNDLRESLYEEEADWFYELVENFSSDRNDDGLTTLIIALYHFSRSHPNPDEWLASLATHYDTTQPFTSSEMYRELFYPIVSQMFEESLIALKDAMILLEGEESLAKPLDLVRQEYALVESLMNSLRGNDINTVYQLLASFTFARWSSPRKAEEAVKEVNQEAKVLRDTVKERLEELKTGIFAHEPEQISYVMQEAQVYVRKVASLTNAFADAYRQKKAEKKLVDFNDLEHMTLAILQKEDENGVAEASRFYRQKFKEVMVDEYQDVNRLQEAILTRVTSEEVENGNLFMVGDVKQSIYGFRLADPTLFIEKYEAFANEKSGRRIILAENFRSRAEVIDFTNLIFKQLMNREVGQLEYDSAAELQNGFKDFPENPACQTEVLIFENKSETKTEVEEGEEVDFTIDSGIEGEILLIANKIKQMKQEGMLIYDKKKKSSRPIEYSDIVILSPTKKNNLLLVDRFAEEGIPIYVNDAQNYFQATEVRIMMSLLTIIDNPYQDIPLVSVLRSPIVGLKENELSTIRLKRPFGYYYDALQAYIRAEDLTEEEHVLQEKLNTFHQRLVEWRVQARRGMLSDLIWQIYQETHLLDYVGGLPSAKQRQANLHALYERAEAYEKMSYRGLFQFVRFIEKMQEKDKDLAEATTEVPTDAVKVMTIHGSKGLEFPVVFVMDLNKRFNKMDLRTHYIFDETWGMGIKWTDSFTRIRYESLPYQLISAVRERKLLAEEMRKLYVALTRAEEKLILVGSYDSKDQALKKWGQTVTSSRLVLPDTARLSANSLMDWIGMGLMRHPDADSFNEDNEPAKVTWIMEHPARFKVSFYDYDALRTLLSDTRQATPTHTTISDSDSMNEENQPDWQAILDKLEASYDYDAATKTASYQSVSEIKRVFEDPDDKDLLTLDLAEQPVHRYRYTNKELARPRFFEREQTVSAAEIGTAMHLLLQRLPLANQPTLSSLEDLTSELVLTGAIDAQVAKKMPLSQIISFFESEFGRELLINHQVVKREQPFSMMMPAYEIFADYPQTDDSQLLIHGIIDGYFKTETGVVLYDFKTDYLPENASAEVIERVVKKYRGQMYLYQKALEHALKEPVKAVKLVLLSINHVVDLR</sequence>
<comment type="similarity">
    <text evidence="13">Belongs to the helicase family. AddA subfamily.</text>
</comment>
<keyword evidence="8 13" id="KW-0238">DNA-binding</keyword>
<dbReference type="InterPro" id="IPR000212">
    <property type="entry name" value="DNA_helicase_UvrD/REP"/>
</dbReference>
<dbReference type="HAMAP" id="MF_01451">
    <property type="entry name" value="AddA"/>
    <property type="match status" value="1"/>
</dbReference>
<dbReference type="GO" id="GO:0000724">
    <property type="term" value="P:double-strand break repair via homologous recombination"/>
    <property type="evidence" value="ECO:0007669"/>
    <property type="project" value="UniProtKB-UniRule"/>
</dbReference>
<gene>
    <name evidence="13 17" type="primary">addA</name>
    <name evidence="17" type="ORF">PML95_08695</name>
</gene>
<dbReference type="NCBIfam" id="TIGR02785">
    <property type="entry name" value="addA_Gpos"/>
    <property type="match status" value="1"/>
</dbReference>
<evidence type="ECO:0000256" key="4">
    <source>
        <dbReference type="ARBA" id="ARBA00022801"/>
    </source>
</evidence>
<dbReference type="InterPro" id="IPR038726">
    <property type="entry name" value="PDDEXK_AddAB-type"/>
</dbReference>
<dbReference type="SUPFAM" id="SSF52980">
    <property type="entry name" value="Restriction endonuclease-like"/>
    <property type="match status" value="1"/>
</dbReference>
<dbReference type="PANTHER" id="PTHR11070">
    <property type="entry name" value="UVRD / RECB / PCRA DNA HELICASE FAMILY MEMBER"/>
    <property type="match status" value="1"/>
</dbReference>
<keyword evidence="3 13" id="KW-0227">DNA damage</keyword>
<dbReference type="Gene3D" id="3.90.320.10">
    <property type="match status" value="1"/>
</dbReference>
<evidence type="ECO:0000259" key="15">
    <source>
        <dbReference type="PROSITE" id="PS51198"/>
    </source>
</evidence>
<evidence type="ECO:0000256" key="14">
    <source>
        <dbReference type="PROSITE-ProRule" id="PRU00560"/>
    </source>
</evidence>
<dbReference type="GO" id="GO:0043138">
    <property type="term" value="F:3'-5' DNA helicase activity"/>
    <property type="evidence" value="ECO:0007669"/>
    <property type="project" value="UniProtKB-UniRule"/>
</dbReference>
<comment type="subunit">
    <text evidence="13">Heterodimer of AddA and AddB/RexB.</text>
</comment>
<dbReference type="GO" id="GO:0005829">
    <property type="term" value="C:cytosol"/>
    <property type="evidence" value="ECO:0007669"/>
    <property type="project" value="TreeGrafter"/>
</dbReference>
<evidence type="ECO:0000256" key="11">
    <source>
        <dbReference type="ARBA" id="ARBA00034617"/>
    </source>
</evidence>
<evidence type="ECO:0000256" key="5">
    <source>
        <dbReference type="ARBA" id="ARBA00022806"/>
    </source>
</evidence>
<organism evidence="17 18">
    <name type="scientific">Vagococcus lutrae</name>
    <dbReference type="NCBI Taxonomy" id="81947"/>
    <lineage>
        <taxon>Bacteria</taxon>
        <taxon>Bacillati</taxon>
        <taxon>Bacillota</taxon>
        <taxon>Bacilli</taxon>
        <taxon>Lactobacillales</taxon>
        <taxon>Enterococcaceae</taxon>
        <taxon>Vagococcus</taxon>
    </lineage>
</organism>
<evidence type="ECO:0000256" key="7">
    <source>
        <dbReference type="ARBA" id="ARBA00022840"/>
    </source>
</evidence>
<keyword evidence="2 13" id="KW-0547">Nucleotide-binding</keyword>
<dbReference type="SUPFAM" id="SSF52540">
    <property type="entry name" value="P-loop containing nucleoside triphosphate hydrolases"/>
    <property type="match status" value="1"/>
</dbReference>
<dbReference type="GO" id="GO:0003690">
    <property type="term" value="F:double-stranded DNA binding"/>
    <property type="evidence" value="ECO:0007669"/>
    <property type="project" value="UniProtKB-UniRule"/>
</dbReference>
<dbReference type="EC" id="3.1.-.-" evidence="13"/>
<evidence type="ECO:0000256" key="2">
    <source>
        <dbReference type="ARBA" id="ARBA00022741"/>
    </source>
</evidence>
<dbReference type="Pfam" id="PF12705">
    <property type="entry name" value="PDDEXK_1"/>
    <property type="match status" value="1"/>
</dbReference>
<name>A0AAF0BH30_9ENTE</name>
<evidence type="ECO:0000313" key="17">
    <source>
        <dbReference type="EMBL" id="WCG22462.1"/>
    </source>
</evidence>
<keyword evidence="5 13" id="KW-0347">Helicase</keyword>
<evidence type="ECO:0000313" key="18">
    <source>
        <dbReference type="Proteomes" id="UP001179600"/>
    </source>
</evidence>
<keyword evidence="10 13" id="KW-0413">Isomerase</keyword>
<keyword evidence="1 13" id="KW-0540">Nuclease</keyword>
<dbReference type="PROSITE" id="PS51217">
    <property type="entry name" value="UVRD_HELICASE_CTER"/>
    <property type="match status" value="1"/>
</dbReference>
<dbReference type="Pfam" id="PF00580">
    <property type="entry name" value="UvrD-helicase"/>
    <property type="match status" value="1"/>
</dbReference>
<dbReference type="InterPro" id="IPR014152">
    <property type="entry name" value="AddA"/>
</dbReference>
<evidence type="ECO:0000256" key="3">
    <source>
        <dbReference type="ARBA" id="ARBA00022763"/>
    </source>
</evidence>
<protein>
    <recommendedName>
        <fullName evidence="13">ATP-dependent helicase/nuclease subunit A</fullName>
        <ecNumber evidence="13">3.1.-.-</ecNumber>
        <ecNumber evidence="13">5.6.2.4</ecNumber>
    </recommendedName>
    <alternativeName>
        <fullName evidence="13">ATP-dependent helicase/nuclease AddA</fullName>
    </alternativeName>
    <alternativeName>
        <fullName evidence="13">DNA 3'-5' helicase AddA</fullName>
    </alternativeName>
</protein>
<reference evidence="17" key="1">
    <citation type="submission" date="2023-01" db="EMBL/GenBank/DDBJ databases">
        <title>Oxazolidinone resistance genes in florfenicol resistant enterococci from beef cattle and veal calves at slaughter.</title>
        <authorList>
            <person name="Biggel M."/>
        </authorList>
    </citation>
    <scope>NUCLEOTIDE SEQUENCE</scope>
    <source>
        <strain evidence="17">K204-1</strain>
    </source>
</reference>
<dbReference type="InterPro" id="IPR014016">
    <property type="entry name" value="UvrD-like_ATP-bd"/>
</dbReference>
<dbReference type="Gene3D" id="3.40.50.300">
    <property type="entry name" value="P-loop containing nucleotide triphosphate hydrolases"/>
    <property type="match status" value="4"/>
</dbReference>
<comment type="catalytic activity">
    <reaction evidence="11 13">
        <text>Couples ATP hydrolysis with the unwinding of duplex DNA by translocating in the 3'-5' direction.</text>
        <dbReference type="EC" id="5.6.2.4"/>
    </reaction>
</comment>
<dbReference type="CDD" id="cd17932">
    <property type="entry name" value="DEXQc_UvrD"/>
    <property type="match status" value="1"/>
</dbReference>
<dbReference type="GO" id="GO:0008408">
    <property type="term" value="F:3'-5' exonuclease activity"/>
    <property type="evidence" value="ECO:0007669"/>
    <property type="project" value="UniProtKB-UniRule"/>
</dbReference>
<keyword evidence="7 13" id="KW-0067">ATP-binding</keyword>
<comment type="function">
    <text evidence="13">The heterodimer acts as both an ATP-dependent DNA helicase and an ATP-dependent, dual-direction single-stranded exonuclease. Recognizes the chi site generating a DNA molecule suitable for the initiation of homologous recombination. The AddA nuclease domain is required for chi fragment generation; this subunit has the helicase and 3' -&gt; 5' nuclease activities.</text>
</comment>
<dbReference type="InterPro" id="IPR011604">
    <property type="entry name" value="PDDEXK-like_dom_sf"/>
</dbReference>
<dbReference type="Gene3D" id="1.10.274.50">
    <property type="match status" value="1"/>
</dbReference>
<dbReference type="EMBL" id="CP116507">
    <property type="protein sequence ID" value="WCG22462.1"/>
    <property type="molecule type" value="Genomic_DNA"/>
</dbReference>
<dbReference type="InterPro" id="IPR014017">
    <property type="entry name" value="DNA_helicase_UvrD-like_C"/>
</dbReference>
<keyword evidence="9 13" id="KW-0234">DNA repair</keyword>
<evidence type="ECO:0000256" key="8">
    <source>
        <dbReference type="ARBA" id="ARBA00023125"/>
    </source>
</evidence>
<dbReference type="Pfam" id="PF13361">
    <property type="entry name" value="UvrD_C"/>
    <property type="match status" value="1"/>
</dbReference>
<evidence type="ECO:0000256" key="6">
    <source>
        <dbReference type="ARBA" id="ARBA00022839"/>
    </source>
</evidence>
<dbReference type="InterPro" id="IPR011335">
    <property type="entry name" value="Restrct_endonuc-II-like"/>
</dbReference>
<dbReference type="GO" id="GO:0033202">
    <property type="term" value="C:DNA helicase complex"/>
    <property type="evidence" value="ECO:0007669"/>
    <property type="project" value="TreeGrafter"/>
</dbReference>
<comment type="catalytic activity">
    <reaction evidence="12 13">
        <text>ATP + H2O = ADP + phosphate + H(+)</text>
        <dbReference type="Rhea" id="RHEA:13065"/>
        <dbReference type="ChEBI" id="CHEBI:15377"/>
        <dbReference type="ChEBI" id="CHEBI:15378"/>
        <dbReference type="ChEBI" id="CHEBI:30616"/>
        <dbReference type="ChEBI" id="CHEBI:43474"/>
        <dbReference type="ChEBI" id="CHEBI:456216"/>
        <dbReference type="EC" id="5.6.2.4"/>
    </reaction>
</comment>
<proteinExistence type="inferred from homology"/>
<accession>A0AAF0BH30</accession>
<dbReference type="PANTHER" id="PTHR11070:SF48">
    <property type="entry name" value="ATP-DEPENDENT HELICASE_NUCLEASE SUBUNIT A"/>
    <property type="match status" value="1"/>
</dbReference>
<dbReference type="RefSeq" id="WP_272163262.1">
    <property type="nucleotide sequence ID" value="NZ_CP116507.1"/>
</dbReference>
<dbReference type="PROSITE" id="PS51198">
    <property type="entry name" value="UVRD_HELICASE_ATP_BIND"/>
    <property type="match status" value="1"/>
</dbReference>
<keyword evidence="4 13" id="KW-0378">Hydrolase</keyword>
<feature type="domain" description="UvrD-like helicase ATP-binding" evidence="15">
    <location>
        <begin position="11"/>
        <end position="481"/>
    </location>
</feature>
<evidence type="ECO:0000256" key="1">
    <source>
        <dbReference type="ARBA" id="ARBA00022722"/>
    </source>
</evidence>
<comment type="cofactor">
    <cofactor evidence="13">
        <name>Mg(2+)</name>
        <dbReference type="ChEBI" id="CHEBI:18420"/>
    </cofactor>
</comment>
<dbReference type="Proteomes" id="UP001179600">
    <property type="component" value="Chromosome"/>
</dbReference>
<dbReference type="InterPro" id="IPR027417">
    <property type="entry name" value="P-loop_NTPase"/>
</dbReference>
<dbReference type="AlphaFoldDB" id="A0AAF0BH30"/>
<evidence type="ECO:0000256" key="13">
    <source>
        <dbReference type="HAMAP-Rule" id="MF_01451"/>
    </source>
</evidence>
<feature type="domain" description="UvrD-like helicase C-terminal" evidence="16">
    <location>
        <begin position="508"/>
        <end position="807"/>
    </location>
</feature>
<keyword evidence="6 13" id="KW-0269">Exonuclease</keyword>
<dbReference type="EC" id="5.6.2.4" evidence="13"/>
<evidence type="ECO:0000256" key="12">
    <source>
        <dbReference type="ARBA" id="ARBA00048988"/>
    </source>
</evidence>